<dbReference type="Pfam" id="PF07519">
    <property type="entry name" value="Tannase"/>
    <property type="match status" value="1"/>
</dbReference>
<comment type="catalytic activity">
    <reaction evidence="6">
        <text>feruloyl-polysaccharide + H2O = ferulate + polysaccharide.</text>
        <dbReference type="EC" id="3.1.1.73"/>
    </reaction>
</comment>
<evidence type="ECO:0000256" key="6">
    <source>
        <dbReference type="ARBA" id="ARBA00034075"/>
    </source>
</evidence>
<keyword evidence="5" id="KW-1015">Disulfide bond</keyword>
<keyword evidence="2" id="KW-0119">Carbohydrate metabolism</keyword>
<dbReference type="GO" id="GO:0030600">
    <property type="term" value="F:feruloyl esterase activity"/>
    <property type="evidence" value="ECO:0007669"/>
    <property type="project" value="UniProtKB-EC"/>
</dbReference>
<evidence type="ECO:0000256" key="4">
    <source>
        <dbReference type="ARBA" id="ARBA00022801"/>
    </source>
</evidence>
<evidence type="ECO:0000256" key="1">
    <source>
        <dbReference type="ARBA" id="ARBA00022487"/>
    </source>
</evidence>
<organism evidence="9">
    <name type="scientific">Dichomitus squalens</name>
    <dbReference type="NCBI Taxonomy" id="114155"/>
    <lineage>
        <taxon>Eukaryota</taxon>
        <taxon>Fungi</taxon>
        <taxon>Dikarya</taxon>
        <taxon>Basidiomycota</taxon>
        <taxon>Agaricomycotina</taxon>
        <taxon>Agaricomycetes</taxon>
        <taxon>Polyporales</taxon>
        <taxon>Polyporaceae</taxon>
        <taxon>Dichomitus</taxon>
    </lineage>
</organism>
<keyword evidence="2" id="KW-0624">Polysaccharide degradation</keyword>
<keyword evidence="3 8" id="KW-0732">Signal</keyword>
<sequence>MNFLSLLAPLGFAAAVVTVRHSRSACSAFEPTNITNVALTNPPTHFPANASVNISNEYSSIHVSNLPAFCRVELTITTNTTAGSFALTEVWLPDDWNGRVLTLGNGGLAGGVTVAELGHVAVPQGFAGISTNTGHDGDTDDGSWAGPHNDNAIVDWGWRAMHLSVVAGKEVVQQYYSTPANKSYYLGCSNASPSLKEVQDFPEDFDGVIVGSPANWQTHLRGWSIHMNLNTQPSTSPHFMTEDTWNNVLAPEVMRQCDSLDGLVDGIINDPRTCNFRPETLTCSPGQNASTCLTPDQISALHRIYAPYYEANQTFVFGGYFPGGETEYYHGLVGKKLSKPSKAYFQFMVTNDTDWTIQDYNATLLQLTDELDVGQSNAINPNIMGFVGPQHNGKLIQYVGWADQLISPNNSIYYYETVHEWTRTNTNLDIDDFYRLFTVPGMNHCHDGYAANAFGGVQQASTNNPPLSLDPQHNILAAIVQWVEYGIAPDNFTAVSYNANDVANGIGFTRPLCRYPSNLRYKSGDPNSATSFECVFDS</sequence>
<proteinExistence type="inferred from homology"/>
<dbReference type="AlphaFoldDB" id="A0A4Q9MZD6"/>
<dbReference type="PANTHER" id="PTHR33938:SF15">
    <property type="entry name" value="FERULOYL ESTERASE B-RELATED"/>
    <property type="match status" value="1"/>
</dbReference>
<evidence type="ECO:0000256" key="3">
    <source>
        <dbReference type="ARBA" id="ARBA00022729"/>
    </source>
</evidence>
<feature type="signal peptide" evidence="8">
    <location>
        <begin position="1"/>
        <end position="15"/>
    </location>
</feature>
<dbReference type="EC" id="3.1.1.-" evidence="7"/>
<gene>
    <name evidence="9" type="ORF">BD311DRAFT_652086</name>
</gene>
<accession>A0A4Q9MZD6</accession>
<dbReference type="EMBL" id="ML143391">
    <property type="protein sequence ID" value="TBU33530.1"/>
    <property type="molecule type" value="Genomic_DNA"/>
</dbReference>
<dbReference type="OrthoDB" id="3039123at2759"/>
<protein>
    <recommendedName>
        <fullName evidence="7">Carboxylic ester hydrolase</fullName>
        <ecNumber evidence="7">3.1.1.-</ecNumber>
    </recommendedName>
</protein>
<keyword evidence="2" id="KW-0858">Xylan degradation</keyword>
<evidence type="ECO:0000256" key="8">
    <source>
        <dbReference type="SAM" id="SignalP"/>
    </source>
</evidence>
<reference evidence="9" key="1">
    <citation type="submission" date="2019-01" db="EMBL/GenBank/DDBJ databases">
        <title>Draft genome sequences of three monokaryotic isolates of the white-rot basidiomycete fungus Dichomitus squalens.</title>
        <authorList>
            <consortium name="DOE Joint Genome Institute"/>
            <person name="Lopez S.C."/>
            <person name="Andreopoulos B."/>
            <person name="Pangilinan J."/>
            <person name="Lipzen A."/>
            <person name="Riley R."/>
            <person name="Ahrendt S."/>
            <person name="Ng V."/>
            <person name="Barry K."/>
            <person name="Daum C."/>
            <person name="Grigoriev I.V."/>
            <person name="Hilden K.S."/>
            <person name="Makela M.R."/>
            <person name="de Vries R.P."/>
        </authorList>
    </citation>
    <scope>NUCLEOTIDE SEQUENCE [LARGE SCALE GENOMIC DNA]</scope>
    <source>
        <strain evidence="9">OM18370.1</strain>
    </source>
</reference>
<name>A0A4Q9MZD6_9APHY</name>
<dbReference type="GO" id="GO:0045493">
    <property type="term" value="P:xylan catabolic process"/>
    <property type="evidence" value="ECO:0007669"/>
    <property type="project" value="UniProtKB-KW"/>
</dbReference>
<evidence type="ECO:0000256" key="2">
    <source>
        <dbReference type="ARBA" id="ARBA00022651"/>
    </source>
</evidence>
<evidence type="ECO:0000313" key="9">
    <source>
        <dbReference type="EMBL" id="TBU33530.1"/>
    </source>
</evidence>
<feature type="chain" id="PRO_5020471539" description="Carboxylic ester hydrolase" evidence="8">
    <location>
        <begin position="16"/>
        <end position="538"/>
    </location>
</feature>
<comment type="similarity">
    <text evidence="7">Belongs to the tannase family.</text>
</comment>
<dbReference type="PANTHER" id="PTHR33938">
    <property type="entry name" value="FERULOYL ESTERASE B-RELATED"/>
    <property type="match status" value="1"/>
</dbReference>
<evidence type="ECO:0000256" key="7">
    <source>
        <dbReference type="RuleBase" id="RU361238"/>
    </source>
</evidence>
<keyword evidence="1" id="KW-0719">Serine esterase</keyword>
<dbReference type="InterPro" id="IPR011118">
    <property type="entry name" value="Tannase/feruloyl_esterase"/>
</dbReference>
<dbReference type="Proteomes" id="UP000292957">
    <property type="component" value="Unassembled WGS sequence"/>
</dbReference>
<evidence type="ECO:0000256" key="5">
    <source>
        <dbReference type="ARBA" id="ARBA00023157"/>
    </source>
</evidence>
<keyword evidence="4 7" id="KW-0378">Hydrolase</keyword>